<evidence type="ECO:0000256" key="3">
    <source>
        <dbReference type="ARBA" id="ARBA00022750"/>
    </source>
</evidence>
<dbReference type="PROSITE" id="PS50158">
    <property type="entry name" value="ZF_CCHC"/>
    <property type="match status" value="1"/>
</dbReference>
<dbReference type="GO" id="GO:0003676">
    <property type="term" value="F:nucleic acid binding"/>
    <property type="evidence" value="ECO:0007669"/>
    <property type="project" value="InterPro"/>
</dbReference>
<keyword evidence="3" id="KW-0064">Aspartyl protease</keyword>
<feature type="region of interest" description="Disordered" evidence="6">
    <location>
        <begin position="325"/>
        <end position="439"/>
    </location>
</feature>
<evidence type="ECO:0000256" key="6">
    <source>
        <dbReference type="SAM" id="MobiDB-lite"/>
    </source>
</evidence>
<sequence>MTNYSLWEVILNGDSPTPTRIIDDVVQVIAPTTAIEKRFGGNKERKKVQKTLLKQKYESFSGTSSESLDQIHDRLQKLISQLEILGESIFQEDINLKFLRSLPSKWKTHTLIWRNKADSEEQSLDDLFNNLKIYEVSTIPNASAASSKALVSTLLNVDNLSDAEMDLKWQMAMLTKRARRFLQRTGRNLGANGRAAIGFDMSKVECYKCYRRGHFTRECRSPRDNRNKDTLRRTILVEASTFNALVSQCDRVGSYDWSCQADEEPTNYALMAFTSSGSSSSSCSDNETTSKNLSKLLVSQITDKTGLGYDKQMFNSQVFDCDELNNSESDDSIPTSPVNDSETVPNVVHVESSTNKTSKEISKTIRPDAPIIEDWTSDSEDESEPEYVSNQKEPSFVLTSKHVKTPRASVKTFKHPKQAKNLRTDNQKSRGPQHSWNRKPMWNYAMRVNPQNSDRITHPHSNRHVVPTTVLTRSRLVPLNAARPVTTVVLKSTMKCPRSVKHVVNKAHLPIRRPINHRPTPKNSHFNQKVTTVKVKKGNPQQALKDKGVIDSGCSRYMTGNISYLSVFKEINGGYVSFGGNPKGGKIIGKGKIKTCKLDFSDVYFVKELKFNLFSVSQMCDKKNNVLFTDTECVVLSYDFKLPDENHVLHRVPRENNMYSVDLKNVVPSGDLTYLFIEFRVAKTPQQNGVAERKNMTLIEAARTMLADSFLPISFWAEAVNIACYVQNRLLVTKPHNKTPYELLLGRTPSIAFIRPFGCPVTILNTLDLVGKFDEKADEGFLVGYSVNNKAFGVFNSRIRIVQKTLHINFLENQPNVAGSGPKWLFDINTLSQPMNFQPVVAGTQHNHSANPQNTDVDAAFDVKETENEVPVSPSSSDKPKKHDENAKREAKGKSPIDLSIGVRDLRDEFEEFSVNNTNRVNTASAPVTAVGPNPTNTNSFNAASPSDNAVNDEEDVGAEANFSNLETNIFASPILTTRVHKDHPVTHIIGELTLVPQTRSMKRMVKEQGGRHRLEEVFAPVAMIEAIQLVLAYASFMGFMVYQMDVKSVFLYGTIKEEVYVYQPPGFEDLDYHDKVYKVVKAFYGLHQAPRAWYETLANYLLVNGFQRGKIDQTLFIKRQKGDILLAQVYVDDIIFGSTNKELCKAFEKLMKDKFQMSSIGELTFFLGLQNTSAALGSYNLLSSTHKAFSLSSVGIAVLNFSFANLHKASRSSLLKSFNMSSKLWCSGGCIQTGGGRIEAIDVDEDVTLVDMETKVDLDAEHQGRIERKDNDNVAAKEVNAAKPTVFDDEEVMDAPTIPISAEENLRDPINIRVDIIHQEPVTTIDFPAAAIVRTQAQHGEAIRGILEHLQGMPIEEEMSALRFRIGMDEVENTSLRGKIETLKAIETVTRSQEKMARMEIERQLASV</sequence>
<name>A0A6L2NVB0_TANCI</name>
<dbReference type="PANTHER" id="PTHR42648:SF32">
    <property type="entry name" value="RIBONUCLEASE H-LIKE DOMAIN, GAG-PRE-INTEGRASE DOMAIN PROTEIN-RELATED"/>
    <property type="match status" value="1"/>
</dbReference>
<dbReference type="InterPro" id="IPR036397">
    <property type="entry name" value="RNaseH_sf"/>
</dbReference>
<feature type="compositionally biased region" description="Acidic residues" evidence="6">
    <location>
        <begin position="375"/>
        <end position="385"/>
    </location>
</feature>
<dbReference type="EMBL" id="BKCJ010010097">
    <property type="protein sequence ID" value="GEU90046.1"/>
    <property type="molecule type" value="Genomic_DNA"/>
</dbReference>
<gene>
    <name evidence="8" type="ORF">Tci_062024</name>
</gene>
<reference evidence="8" key="1">
    <citation type="journal article" date="2019" name="Sci. Rep.">
        <title>Draft genome of Tanacetum cinerariifolium, the natural source of mosquito coil.</title>
        <authorList>
            <person name="Yamashiro T."/>
            <person name="Shiraishi A."/>
            <person name="Satake H."/>
            <person name="Nakayama K."/>
        </authorList>
    </citation>
    <scope>NUCLEOTIDE SEQUENCE</scope>
</reference>
<dbReference type="Gene3D" id="3.30.420.10">
    <property type="entry name" value="Ribonuclease H-like superfamily/Ribonuclease H"/>
    <property type="match status" value="1"/>
</dbReference>
<proteinExistence type="predicted"/>
<accession>A0A6L2NVB0</accession>
<dbReference type="InterPro" id="IPR039537">
    <property type="entry name" value="Retrotran_Ty1/copia-like"/>
</dbReference>
<dbReference type="PANTHER" id="PTHR42648">
    <property type="entry name" value="TRANSPOSASE, PUTATIVE-RELATED"/>
    <property type="match status" value="1"/>
</dbReference>
<feature type="domain" description="CCHC-type" evidence="7">
    <location>
        <begin position="206"/>
        <end position="221"/>
    </location>
</feature>
<dbReference type="Pfam" id="PF14223">
    <property type="entry name" value="Retrotran_gag_2"/>
    <property type="match status" value="1"/>
</dbReference>
<dbReference type="Pfam" id="PF22936">
    <property type="entry name" value="Pol_BBD"/>
    <property type="match status" value="1"/>
</dbReference>
<dbReference type="GO" id="GO:0008270">
    <property type="term" value="F:zinc ion binding"/>
    <property type="evidence" value="ECO:0007669"/>
    <property type="project" value="UniProtKB-KW"/>
</dbReference>
<dbReference type="InterPro" id="IPR054722">
    <property type="entry name" value="PolX-like_BBD"/>
</dbReference>
<dbReference type="InterPro" id="IPR036875">
    <property type="entry name" value="Znf_CCHC_sf"/>
</dbReference>
<keyword evidence="4" id="KW-0378">Hydrolase</keyword>
<keyword evidence="1" id="KW-0645">Protease</keyword>
<evidence type="ECO:0000313" key="8">
    <source>
        <dbReference type="EMBL" id="GEU90046.1"/>
    </source>
</evidence>
<dbReference type="SUPFAM" id="SSF53098">
    <property type="entry name" value="Ribonuclease H-like"/>
    <property type="match status" value="1"/>
</dbReference>
<evidence type="ECO:0000256" key="1">
    <source>
        <dbReference type="ARBA" id="ARBA00022670"/>
    </source>
</evidence>
<dbReference type="SUPFAM" id="SSF56672">
    <property type="entry name" value="DNA/RNA polymerases"/>
    <property type="match status" value="1"/>
</dbReference>
<dbReference type="InterPro" id="IPR013103">
    <property type="entry name" value="RVT_2"/>
</dbReference>
<evidence type="ECO:0000256" key="5">
    <source>
        <dbReference type="PROSITE-ProRule" id="PRU00047"/>
    </source>
</evidence>
<feature type="compositionally biased region" description="Polar residues" evidence="6">
    <location>
        <begin position="332"/>
        <end position="344"/>
    </location>
</feature>
<dbReference type="InterPro" id="IPR012337">
    <property type="entry name" value="RNaseH-like_sf"/>
</dbReference>
<dbReference type="GO" id="GO:0004190">
    <property type="term" value="F:aspartic-type endopeptidase activity"/>
    <property type="evidence" value="ECO:0007669"/>
    <property type="project" value="UniProtKB-KW"/>
</dbReference>
<keyword evidence="5" id="KW-0863">Zinc-finger</keyword>
<dbReference type="GO" id="GO:0006508">
    <property type="term" value="P:proteolysis"/>
    <property type="evidence" value="ECO:0007669"/>
    <property type="project" value="UniProtKB-KW"/>
</dbReference>
<keyword evidence="5" id="KW-0862">Zinc</keyword>
<dbReference type="InterPro" id="IPR043502">
    <property type="entry name" value="DNA/RNA_pol_sf"/>
</dbReference>
<dbReference type="InterPro" id="IPR001878">
    <property type="entry name" value="Znf_CCHC"/>
</dbReference>
<keyword evidence="2" id="KW-0479">Metal-binding</keyword>
<feature type="region of interest" description="Disordered" evidence="6">
    <location>
        <begin position="865"/>
        <end position="896"/>
    </location>
</feature>
<dbReference type="SUPFAM" id="SSF57756">
    <property type="entry name" value="Retrovirus zinc finger-like domains"/>
    <property type="match status" value="1"/>
</dbReference>
<feature type="compositionally biased region" description="Basic and acidic residues" evidence="6">
    <location>
        <begin position="878"/>
        <end position="895"/>
    </location>
</feature>
<protein>
    <submittedName>
        <fullName evidence="8">Putative ribonuclease H-like domain-containing protein</fullName>
    </submittedName>
</protein>
<feature type="compositionally biased region" description="Basic and acidic residues" evidence="6">
    <location>
        <begin position="357"/>
        <end position="366"/>
    </location>
</feature>
<evidence type="ECO:0000259" key="7">
    <source>
        <dbReference type="PROSITE" id="PS50158"/>
    </source>
</evidence>
<comment type="caution">
    <text evidence="8">The sequence shown here is derived from an EMBL/GenBank/DDBJ whole genome shotgun (WGS) entry which is preliminary data.</text>
</comment>
<evidence type="ECO:0000256" key="4">
    <source>
        <dbReference type="ARBA" id="ARBA00022801"/>
    </source>
</evidence>
<evidence type="ECO:0000256" key="2">
    <source>
        <dbReference type="ARBA" id="ARBA00022723"/>
    </source>
</evidence>
<organism evidence="8">
    <name type="scientific">Tanacetum cinerariifolium</name>
    <name type="common">Dalmatian daisy</name>
    <name type="synonym">Chrysanthemum cinerariifolium</name>
    <dbReference type="NCBI Taxonomy" id="118510"/>
    <lineage>
        <taxon>Eukaryota</taxon>
        <taxon>Viridiplantae</taxon>
        <taxon>Streptophyta</taxon>
        <taxon>Embryophyta</taxon>
        <taxon>Tracheophyta</taxon>
        <taxon>Spermatophyta</taxon>
        <taxon>Magnoliopsida</taxon>
        <taxon>eudicotyledons</taxon>
        <taxon>Gunneridae</taxon>
        <taxon>Pentapetalae</taxon>
        <taxon>asterids</taxon>
        <taxon>campanulids</taxon>
        <taxon>Asterales</taxon>
        <taxon>Asteraceae</taxon>
        <taxon>Asteroideae</taxon>
        <taxon>Anthemideae</taxon>
        <taxon>Anthemidinae</taxon>
        <taxon>Tanacetum</taxon>
    </lineage>
</organism>
<dbReference type="Pfam" id="PF07727">
    <property type="entry name" value="RVT_2"/>
    <property type="match status" value="1"/>
</dbReference>